<dbReference type="AlphaFoldDB" id="A0A6A6B173"/>
<sequence>MAFPRRDPAIYFAGFTQHHCTYKHVNGHPIDLTVFVPSDLPRDTNAPARPVIARFHGGGLITGARLHPGSFAPWILELARAQGAVLVTPDYRLLPEARGADVLADVADFWAWLRSPQGLQAAVPDLPVDIDRVLAMGDSAGGMLALQAAFMGAPGIRALITAYPMVDLRSDHFTRRCEKNILGLPMLDEELVEEYIEAARSKPGVVLASADIPDRMDLMIAVFQHARFGELLGPERELYPFDRLEDVSRAGARLPPLLVTHGSDDSIMPSSGSRLFVEAWRRWQPEARVELVMRPGEHGFDNSVGADEEWFKGPLEAIVREWLGTGP</sequence>
<dbReference type="Pfam" id="PF07859">
    <property type="entry name" value="Abhydrolase_3"/>
    <property type="match status" value="1"/>
</dbReference>
<dbReference type="GO" id="GO:0016787">
    <property type="term" value="F:hydrolase activity"/>
    <property type="evidence" value="ECO:0007669"/>
    <property type="project" value="UniProtKB-KW"/>
</dbReference>
<protein>
    <recommendedName>
        <fullName evidence="2">Alpha/beta hydrolase fold-3 domain-containing protein</fullName>
    </recommendedName>
</protein>
<keyword evidence="1" id="KW-0378">Hydrolase</keyword>
<dbReference type="RefSeq" id="XP_033393657.1">
    <property type="nucleotide sequence ID" value="XM_033537414.1"/>
</dbReference>
<proteinExistence type="predicted"/>
<dbReference type="OrthoDB" id="19653at2759"/>
<evidence type="ECO:0000256" key="1">
    <source>
        <dbReference type="ARBA" id="ARBA00022801"/>
    </source>
</evidence>
<organism evidence="3 4">
    <name type="scientific">Aplosporella prunicola CBS 121167</name>
    <dbReference type="NCBI Taxonomy" id="1176127"/>
    <lineage>
        <taxon>Eukaryota</taxon>
        <taxon>Fungi</taxon>
        <taxon>Dikarya</taxon>
        <taxon>Ascomycota</taxon>
        <taxon>Pezizomycotina</taxon>
        <taxon>Dothideomycetes</taxon>
        <taxon>Dothideomycetes incertae sedis</taxon>
        <taxon>Botryosphaeriales</taxon>
        <taxon>Aplosporellaceae</taxon>
        <taxon>Aplosporella</taxon>
    </lineage>
</organism>
<keyword evidence="4" id="KW-1185">Reference proteome</keyword>
<dbReference type="GeneID" id="54294910"/>
<dbReference type="SUPFAM" id="SSF53474">
    <property type="entry name" value="alpha/beta-Hydrolases"/>
    <property type="match status" value="1"/>
</dbReference>
<dbReference type="InterPro" id="IPR050300">
    <property type="entry name" value="GDXG_lipolytic_enzyme"/>
</dbReference>
<dbReference type="Proteomes" id="UP000799438">
    <property type="component" value="Unassembled WGS sequence"/>
</dbReference>
<feature type="domain" description="Alpha/beta hydrolase fold-3" evidence="2">
    <location>
        <begin position="55"/>
        <end position="199"/>
    </location>
</feature>
<dbReference type="PANTHER" id="PTHR48081:SF3">
    <property type="entry name" value="ALPHA_BETA HYDROLASE FOLD-3 DOMAIN-CONTAINING PROTEIN"/>
    <property type="match status" value="1"/>
</dbReference>
<reference evidence="3" key="1">
    <citation type="journal article" date="2020" name="Stud. Mycol.">
        <title>101 Dothideomycetes genomes: a test case for predicting lifestyles and emergence of pathogens.</title>
        <authorList>
            <person name="Haridas S."/>
            <person name="Albert R."/>
            <person name="Binder M."/>
            <person name="Bloem J."/>
            <person name="Labutti K."/>
            <person name="Salamov A."/>
            <person name="Andreopoulos B."/>
            <person name="Baker S."/>
            <person name="Barry K."/>
            <person name="Bills G."/>
            <person name="Bluhm B."/>
            <person name="Cannon C."/>
            <person name="Castanera R."/>
            <person name="Culley D."/>
            <person name="Daum C."/>
            <person name="Ezra D."/>
            <person name="Gonzalez J."/>
            <person name="Henrissat B."/>
            <person name="Kuo A."/>
            <person name="Liang C."/>
            <person name="Lipzen A."/>
            <person name="Lutzoni F."/>
            <person name="Magnuson J."/>
            <person name="Mondo S."/>
            <person name="Nolan M."/>
            <person name="Ohm R."/>
            <person name="Pangilinan J."/>
            <person name="Park H.-J."/>
            <person name="Ramirez L."/>
            <person name="Alfaro M."/>
            <person name="Sun H."/>
            <person name="Tritt A."/>
            <person name="Yoshinaga Y."/>
            <person name="Zwiers L.-H."/>
            <person name="Turgeon B."/>
            <person name="Goodwin S."/>
            <person name="Spatafora J."/>
            <person name="Crous P."/>
            <person name="Grigoriev I."/>
        </authorList>
    </citation>
    <scope>NUCLEOTIDE SEQUENCE</scope>
    <source>
        <strain evidence="3">CBS 121167</strain>
    </source>
</reference>
<gene>
    <name evidence="3" type="ORF">K452DRAFT_235202</name>
</gene>
<evidence type="ECO:0000259" key="2">
    <source>
        <dbReference type="Pfam" id="PF07859"/>
    </source>
</evidence>
<evidence type="ECO:0000313" key="4">
    <source>
        <dbReference type="Proteomes" id="UP000799438"/>
    </source>
</evidence>
<name>A0A6A6B173_9PEZI</name>
<dbReference type="EMBL" id="ML995499">
    <property type="protein sequence ID" value="KAF2137942.1"/>
    <property type="molecule type" value="Genomic_DNA"/>
</dbReference>
<evidence type="ECO:0000313" key="3">
    <source>
        <dbReference type="EMBL" id="KAF2137942.1"/>
    </source>
</evidence>
<accession>A0A6A6B173</accession>
<dbReference type="PANTHER" id="PTHR48081">
    <property type="entry name" value="AB HYDROLASE SUPERFAMILY PROTEIN C4A8.06C"/>
    <property type="match status" value="1"/>
</dbReference>
<dbReference type="InterPro" id="IPR013094">
    <property type="entry name" value="AB_hydrolase_3"/>
</dbReference>
<dbReference type="InterPro" id="IPR029058">
    <property type="entry name" value="AB_hydrolase_fold"/>
</dbReference>
<dbReference type="Gene3D" id="3.40.50.1820">
    <property type="entry name" value="alpha/beta hydrolase"/>
    <property type="match status" value="1"/>
</dbReference>